<dbReference type="CDD" id="cd00060">
    <property type="entry name" value="FHA"/>
    <property type="match status" value="1"/>
</dbReference>
<organism evidence="4 5">
    <name type="scientific">Agromyces tropicus</name>
    <dbReference type="NCBI Taxonomy" id="555371"/>
    <lineage>
        <taxon>Bacteria</taxon>
        <taxon>Bacillati</taxon>
        <taxon>Actinomycetota</taxon>
        <taxon>Actinomycetes</taxon>
        <taxon>Micrococcales</taxon>
        <taxon>Microbacteriaceae</taxon>
        <taxon>Agromyces</taxon>
    </lineage>
</organism>
<dbReference type="Pfam" id="PF00498">
    <property type="entry name" value="FHA"/>
    <property type="match status" value="1"/>
</dbReference>
<name>A0ABN2UNQ8_9MICO</name>
<gene>
    <name evidence="4" type="ORF">GCM10009819_26730</name>
</gene>
<dbReference type="Gene3D" id="2.60.200.20">
    <property type="match status" value="1"/>
</dbReference>
<evidence type="ECO:0000259" key="3">
    <source>
        <dbReference type="PROSITE" id="PS50006"/>
    </source>
</evidence>
<dbReference type="RefSeq" id="WP_344375080.1">
    <property type="nucleotide sequence ID" value="NZ_BAAAPW010000004.1"/>
</dbReference>
<feature type="compositionally biased region" description="Low complexity" evidence="2">
    <location>
        <begin position="244"/>
        <end position="259"/>
    </location>
</feature>
<feature type="region of interest" description="Disordered" evidence="2">
    <location>
        <begin position="161"/>
        <end position="202"/>
    </location>
</feature>
<dbReference type="EMBL" id="BAAAPW010000004">
    <property type="protein sequence ID" value="GAA2040042.1"/>
    <property type="molecule type" value="Genomic_DNA"/>
</dbReference>
<evidence type="ECO:0000313" key="4">
    <source>
        <dbReference type="EMBL" id="GAA2040042.1"/>
    </source>
</evidence>
<evidence type="ECO:0000256" key="1">
    <source>
        <dbReference type="ARBA" id="ARBA00022553"/>
    </source>
</evidence>
<dbReference type="InterPro" id="IPR008984">
    <property type="entry name" value="SMAD_FHA_dom_sf"/>
</dbReference>
<dbReference type="SUPFAM" id="SSF49879">
    <property type="entry name" value="SMAD/FHA domain"/>
    <property type="match status" value="1"/>
</dbReference>
<evidence type="ECO:0000313" key="5">
    <source>
        <dbReference type="Proteomes" id="UP001501196"/>
    </source>
</evidence>
<evidence type="ECO:0000256" key="2">
    <source>
        <dbReference type="SAM" id="MobiDB-lite"/>
    </source>
</evidence>
<accession>A0ABN2UNQ8</accession>
<reference evidence="4 5" key="1">
    <citation type="journal article" date="2019" name="Int. J. Syst. Evol. Microbiol.">
        <title>The Global Catalogue of Microorganisms (GCM) 10K type strain sequencing project: providing services to taxonomists for standard genome sequencing and annotation.</title>
        <authorList>
            <consortium name="The Broad Institute Genomics Platform"/>
            <consortium name="The Broad Institute Genome Sequencing Center for Infectious Disease"/>
            <person name="Wu L."/>
            <person name="Ma J."/>
        </authorList>
    </citation>
    <scope>NUCLEOTIDE SEQUENCE [LARGE SCALE GENOMIC DNA]</scope>
    <source>
        <strain evidence="4 5">JCM 15672</strain>
    </source>
</reference>
<dbReference type="Proteomes" id="UP001501196">
    <property type="component" value="Unassembled WGS sequence"/>
</dbReference>
<keyword evidence="5" id="KW-1185">Reference proteome</keyword>
<protein>
    <recommendedName>
        <fullName evidence="3">FHA domain-containing protein</fullName>
    </recommendedName>
</protein>
<feature type="domain" description="FHA" evidence="3">
    <location>
        <begin position="282"/>
        <end position="342"/>
    </location>
</feature>
<comment type="caution">
    <text evidence="4">The sequence shown here is derived from an EMBL/GenBank/DDBJ whole genome shotgun (WGS) entry which is preliminary data.</text>
</comment>
<feature type="region of interest" description="Disordered" evidence="2">
    <location>
        <begin position="237"/>
        <end position="259"/>
    </location>
</feature>
<dbReference type="InterPro" id="IPR000253">
    <property type="entry name" value="FHA_dom"/>
</dbReference>
<keyword evidence="1" id="KW-0597">Phosphoprotein</keyword>
<dbReference type="PROSITE" id="PS50006">
    <property type="entry name" value="FHA_DOMAIN"/>
    <property type="match status" value="1"/>
</dbReference>
<proteinExistence type="predicted"/>
<sequence>MVDGALRRRDEPGAPQWDVVVGARFIAAVAAPAHDRVLTALAEAAADPGIGLEDLVARIPMGDGGVEHLALAWWPSSGDPITAVVRGDAVIDLASPGGARRLDSRGITPWHLAEFTAVTRLRIAGPGGPLEAVRQAGLRGTPVPADRASFRAAAVEWAWRETQGGSGSEAADPDRDTVLTARPSRTTERRPPVTRVPTMPLDVVGDDADTVRYVRGDGADADTVLTSAARARLAEKLGRDRPADAAGPAPRRGGRAATTEGAVAAPRFRIVGGADGDVSVPVFIGRSPSAPRIAGERVSLVRVDSPTGVVSATHLELRMEGSRLVAVDLRSTNGTEVRSASGRRRLRAGESVVVSPGTTLQLGGDTIVEILPALGSLDA</sequence>